<feature type="binding site" evidence="6">
    <location>
        <begin position="286"/>
        <end position="289"/>
    </location>
    <ligand>
        <name>GTP</name>
        <dbReference type="ChEBI" id="CHEBI:37565"/>
    </ligand>
</feature>
<dbReference type="Pfam" id="PF13167">
    <property type="entry name" value="GTP-bdg_N"/>
    <property type="match status" value="1"/>
</dbReference>
<feature type="binding site" evidence="6">
    <location>
        <begin position="265"/>
        <end position="269"/>
    </location>
    <ligand>
        <name>GTP</name>
        <dbReference type="ChEBI" id="CHEBI:37565"/>
    </ligand>
</feature>
<keyword evidence="3 7" id="KW-0460">Magnesium</keyword>
<dbReference type="InterPro" id="IPR025121">
    <property type="entry name" value="GTPase_HflX_N"/>
</dbReference>
<dbReference type="InterPro" id="IPR027417">
    <property type="entry name" value="P-loop_NTPase"/>
</dbReference>
<dbReference type="OrthoDB" id="9812272at2"/>
<comment type="caution">
    <text evidence="10">The sequence shown here is derived from an EMBL/GenBank/DDBJ whole genome shotgun (WGS) entry which is preliminary data.</text>
</comment>
<evidence type="ECO:0000256" key="6">
    <source>
        <dbReference type="PIRSR" id="PIRSR006809-1"/>
    </source>
</evidence>
<sequence>MKFHSKPIEEHTEVPLADDGRREQLIEHWARVDGRPNIRADGQNACYVVSVGVWDDPAQQQAQLAEILGLVRAQGDRVVGYETYQRSRPDPRTYLGTGTAEAIAARATAAGADLLVIDAELSPSQTRNLEDATGFSVSDREAVILNVFLIHAKTRKARIQVEIAQLEYLRPRIRGIGLDMDQQAGGLTKARGPGETASELLARQLDGRLAELRKQNAKLERAEQTQRKGRESCERVALVGYTNAGKTSLMNGLTAAGLSARDMPFETLDTTSRSLTRHGGDVVISDTVGFIRRLPARLLASFETTLAELREASLLAIVVDLSDPEWCMHLDTTHAVLARIEADQIPRYYVYNKLDRIEQAPSTEQLQARSGGHEFAVLSSTDVDAVARLETALIDAARHRHQRTRVFVPYAAADVITSIYAGCRVITTNATERGLAFTIEGTPQVIAGIRRAAKAVQR</sequence>
<evidence type="ECO:0000256" key="7">
    <source>
        <dbReference type="PIRSR" id="PIRSR006809-2"/>
    </source>
</evidence>
<proteinExistence type="inferred from homology"/>
<dbReference type="InterPro" id="IPR030394">
    <property type="entry name" value="G_HFLX_dom"/>
</dbReference>
<keyword evidence="4 5" id="KW-0342">GTP-binding</keyword>
<comment type="similarity">
    <text evidence="5">Belongs to the TRAFAC class OBG-HflX-like GTPase superfamily. HflX GTPase family.</text>
</comment>
<protein>
    <recommendedName>
        <fullName evidence="5">GTPase HflX</fullName>
    </recommendedName>
    <alternativeName>
        <fullName evidence="5">GTP-binding protein HflX</fullName>
    </alternativeName>
</protein>
<keyword evidence="5" id="KW-0963">Cytoplasm</keyword>
<feature type="binding site" evidence="6">
    <location>
        <begin position="352"/>
        <end position="355"/>
    </location>
    <ligand>
        <name>GTP</name>
        <dbReference type="ChEBI" id="CHEBI:37565"/>
    </ligand>
</feature>
<dbReference type="NCBIfam" id="TIGR03156">
    <property type="entry name" value="GTP_HflX"/>
    <property type="match status" value="1"/>
</dbReference>
<dbReference type="PIRSF" id="PIRSF006809">
    <property type="entry name" value="GTP-binding_hflX_prd"/>
    <property type="match status" value="1"/>
</dbReference>
<dbReference type="Pfam" id="PF01926">
    <property type="entry name" value="MMR_HSR1"/>
    <property type="match status" value="1"/>
</dbReference>
<comment type="cofactor">
    <cofactor evidence="7">
        <name>Mg(2+)</name>
        <dbReference type="ChEBI" id="CHEBI:18420"/>
    </cofactor>
</comment>
<dbReference type="PRINTS" id="PR00326">
    <property type="entry name" value="GTP1OBG"/>
</dbReference>
<dbReference type="GO" id="GO:0046872">
    <property type="term" value="F:metal ion binding"/>
    <property type="evidence" value="ECO:0007669"/>
    <property type="project" value="UniProtKB-KW"/>
</dbReference>
<dbReference type="InterPro" id="IPR032305">
    <property type="entry name" value="GTP-bd_M"/>
</dbReference>
<feature type="binding site" evidence="6">
    <location>
        <begin position="379"/>
        <end position="381"/>
    </location>
    <ligand>
        <name>GTP</name>
        <dbReference type="ChEBI" id="CHEBI:37565"/>
    </ligand>
</feature>
<dbReference type="SUPFAM" id="SSF52540">
    <property type="entry name" value="P-loop containing nucleoside triphosphate hydrolases"/>
    <property type="match status" value="1"/>
</dbReference>
<dbReference type="GO" id="GO:0005525">
    <property type="term" value="F:GTP binding"/>
    <property type="evidence" value="ECO:0007669"/>
    <property type="project" value="UniProtKB-UniRule"/>
</dbReference>
<evidence type="ECO:0000313" key="10">
    <source>
        <dbReference type="EMBL" id="PRQ10239.1"/>
    </source>
</evidence>
<feature type="coiled-coil region" evidence="8">
    <location>
        <begin position="202"/>
        <end position="229"/>
    </location>
</feature>
<evidence type="ECO:0000256" key="8">
    <source>
        <dbReference type="SAM" id="Coils"/>
    </source>
</evidence>
<comment type="subcellular location">
    <subcellularLocation>
        <location evidence="5">Cytoplasm</location>
    </subcellularLocation>
    <text evidence="5">May associate with membranes.</text>
</comment>
<comment type="subunit">
    <text evidence="5">Monomer. Associates with the 50S ribosomal subunit.</text>
</comment>
<dbReference type="Gene3D" id="3.40.50.300">
    <property type="entry name" value="P-loop containing nucleotide triphosphate hydrolases"/>
    <property type="match status" value="1"/>
</dbReference>
<feature type="binding site" evidence="6">
    <location>
        <begin position="240"/>
        <end position="247"/>
    </location>
    <ligand>
        <name>GTP</name>
        <dbReference type="ChEBI" id="CHEBI:37565"/>
    </ligand>
</feature>
<evidence type="ECO:0000256" key="1">
    <source>
        <dbReference type="ARBA" id="ARBA00022723"/>
    </source>
</evidence>
<gene>
    <name evidence="10" type="primary">hflX_1</name>
    <name evidence="5" type="synonym">hflX</name>
    <name evidence="10" type="ORF">ENSA7_00480</name>
</gene>
<dbReference type="AlphaFoldDB" id="A0A2S9YYV2"/>
<evidence type="ECO:0000256" key="4">
    <source>
        <dbReference type="ARBA" id="ARBA00023134"/>
    </source>
</evidence>
<dbReference type="Gene3D" id="3.40.50.11060">
    <property type="entry name" value="GTPase HflX, N-terminal domain"/>
    <property type="match status" value="1"/>
</dbReference>
<dbReference type="HAMAP" id="MF_00900">
    <property type="entry name" value="GTPase_HflX"/>
    <property type="match status" value="1"/>
</dbReference>
<dbReference type="RefSeq" id="WP_106087160.1">
    <property type="nucleotide sequence ID" value="NZ_PVNL01000001.1"/>
</dbReference>
<organism evidence="10 11">
    <name type="scientific">Enhygromyxa salina</name>
    <dbReference type="NCBI Taxonomy" id="215803"/>
    <lineage>
        <taxon>Bacteria</taxon>
        <taxon>Pseudomonadati</taxon>
        <taxon>Myxococcota</taxon>
        <taxon>Polyangia</taxon>
        <taxon>Nannocystales</taxon>
        <taxon>Nannocystaceae</taxon>
        <taxon>Enhygromyxa</taxon>
    </lineage>
</organism>
<reference evidence="10 11" key="1">
    <citation type="submission" date="2018-03" db="EMBL/GenBank/DDBJ databases">
        <title>Draft Genome Sequences of the Obligatory Marine Myxobacteria Enhygromyxa salina SWB007.</title>
        <authorList>
            <person name="Poehlein A."/>
            <person name="Moghaddam J.A."/>
            <person name="Harms H."/>
            <person name="Alanjari M."/>
            <person name="Koenig G.M."/>
            <person name="Daniel R."/>
            <person name="Schaeberle T.F."/>
        </authorList>
    </citation>
    <scope>NUCLEOTIDE SEQUENCE [LARGE SCALE GENOMIC DNA]</scope>
    <source>
        <strain evidence="10 11">SWB007</strain>
    </source>
</reference>
<dbReference type="Proteomes" id="UP000238823">
    <property type="component" value="Unassembled WGS sequence"/>
</dbReference>
<dbReference type="Pfam" id="PF16360">
    <property type="entry name" value="GTP-bdg_M"/>
    <property type="match status" value="1"/>
</dbReference>
<feature type="domain" description="Hflx-type G" evidence="9">
    <location>
        <begin position="234"/>
        <end position="401"/>
    </location>
</feature>
<dbReference type="PANTHER" id="PTHR10229">
    <property type="entry name" value="GTP-BINDING PROTEIN HFLX"/>
    <property type="match status" value="1"/>
</dbReference>
<dbReference type="InterPro" id="IPR042108">
    <property type="entry name" value="GTPase_HflX_N_sf"/>
</dbReference>
<evidence type="ECO:0000313" key="11">
    <source>
        <dbReference type="Proteomes" id="UP000238823"/>
    </source>
</evidence>
<evidence type="ECO:0000256" key="2">
    <source>
        <dbReference type="ARBA" id="ARBA00022741"/>
    </source>
</evidence>
<evidence type="ECO:0000259" key="9">
    <source>
        <dbReference type="PROSITE" id="PS51705"/>
    </source>
</evidence>
<evidence type="ECO:0000256" key="3">
    <source>
        <dbReference type="ARBA" id="ARBA00022842"/>
    </source>
</evidence>
<dbReference type="EMBL" id="PVNL01000001">
    <property type="protein sequence ID" value="PRQ10239.1"/>
    <property type="molecule type" value="Genomic_DNA"/>
</dbReference>
<dbReference type="InterPro" id="IPR006073">
    <property type="entry name" value="GTP-bd"/>
</dbReference>
<keyword evidence="8" id="KW-0175">Coiled coil</keyword>
<dbReference type="PANTHER" id="PTHR10229:SF0">
    <property type="entry name" value="GTP-BINDING PROTEIN 6-RELATED"/>
    <property type="match status" value="1"/>
</dbReference>
<feature type="binding site" evidence="7">
    <location>
        <position position="247"/>
    </location>
    <ligand>
        <name>Mg(2+)</name>
        <dbReference type="ChEBI" id="CHEBI:18420"/>
    </ligand>
</feature>
<evidence type="ECO:0000256" key="5">
    <source>
        <dbReference type="HAMAP-Rule" id="MF_00900"/>
    </source>
</evidence>
<dbReference type="GO" id="GO:0003924">
    <property type="term" value="F:GTPase activity"/>
    <property type="evidence" value="ECO:0007669"/>
    <property type="project" value="UniProtKB-UniRule"/>
</dbReference>
<comment type="function">
    <text evidence="5">GTPase that associates with the 50S ribosomal subunit and may have a role during protein synthesis or ribosome biogenesis.</text>
</comment>
<dbReference type="GO" id="GO:0043022">
    <property type="term" value="F:ribosome binding"/>
    <property type="evidence" value="ECO:0007669"/>
    <property type="project" value="TreeGrafter"/>
</dbReference>
<feature type="binding site" evidence="7">
    <location>
        <position position="267"/>
    </location>
    <ligand>
        <name>Mg(2+)</name>
        <dbReference type="ChEBI" id="CHEBI:18420"/>
    </ligand>
</feature>
<accession>A0A2S9YYV2</accession>
<dbReference type="GO" id="GO:0005737">
    <property type="term" value="C:cytoplasm"/>
    <property type="evidence" value="ECO:0007669"/>
    <property type="project" value="UniProtKB-SubCell"/>
</dbReference>
<dbReference type="PROSITE" id="PS51705">
    <property type="entry name" value="G_HFLX"/>
    <property type="match status" value="1"/>
</dbReference>
<dbReference type="Gene3D" id="6.10.250.2860">
    <property type="match status" value="1"/>
</dbReference>
<keyword evidence="1 7" id="KW-0479">Metal-binding</keyword>
<dbReference type="CDD" id="cd01878">
    <property type="entry name" value="HflX"/>
    <property type="match status" value="1"/>
</dbReference>
<name>A0A2S9YYV2_9BACT</name>
<keyword evidence="2 5" id="KW-0547">Nucleotide-binding</keyword>
<dbReference type="InterPro" id="IPR016496">
    <property type="entry name" value="GTPase_HflX"/>
</dbReference>